<keyword evidence="2" id="KW-1185">Reference proteome</keyword>
<accession>A0A495QSL1</accession>
<dbReference type="AlphaFoldDB" id="A0A495QSL1"/>
<evidence type="ECO:0000313" key="1">
    <source>
        <dbReference type="EMBL" id="RKS76492.1"/>
    </source>
</evidence>
<reference evidence="1 2" key="1">
    <citation type="submission" date="2018-10" db="EMBL/GenBank/DDBJ databases">
        <title>Genomic Encyclopedia of Archaeal and Bacterial Type Strains, Phase II (KMG-II): from individual species to whole genera.</title>
        <authorList>
            <person name="Goeker M."/>
        </authorList>
    </citation>
    <scope>NUCLEOTIDE SEQUENCE [LARGE SCALE GENOMIC DNA]</scope>
    <source>
        <strain evidence="1 2">DSM 43383</strain>
    </source>
</reference>
<dbReference type="OrthoDB" id="5082479at2"/>
<dbReference type="InterPro" id="IPR054202">
    <property type="entry name" value="DUF6907"/>
</dbReference>
<protein>
    <submittedName>
        <fullName evidence="1">Uncharacterized protein</fullName>
    </submittedName>
</protein>
<gene>
    <name evidence="1" type="ORF">BZB76_1848</name>
</gene>
<dbReference type="EMBL" id="RBWU01000002">
    <property type="protein sequence ID" value="RKS76492.1"/>
    <property type="molecule type" value="Genomic_DNA"/>
</dbReference>
<dbReference type="RefSeq" id="WP_121433827.1">
    <property type="nucleotide sequence ID" value="NZ_RBWU01000002.1"/>
</dbReference>
<evidence type="ECO:0000313" key="2">
    <source>
        <dbReference type="Proteomes" id="UP000274601"/>
    </source>
</evidence>
<comment type="caution">
    <text evidence="1">The sequence shown here is derived from an EMBL/GenBank/DDBJ whole genome shotgun (WGS) entry which is preliminary data.</text>
</comment>
<dbReference type="Proteomes" id="UP000274601">
    <property type="component" value="Unassembled WGS sequence"/>
</dbReference>
<organism evidence="1 2">
    <name type="scientific">Actinomadura pelletieri DSM 43383</name>
    <dbReference type="NCBI Taxonomy" id="1120940"/>
    <lineage>
        <taxon>Bacteria</taxon>
        <taxon>Bacillati</taxon>
        <taxon>Actinomycetota</taxon>
        <taxon>Actinomycetes</taxon>
        <taxon>Streptosporangiales</taxon>
        <taxon>Thermomonosporaceae</taxon>
        <taxon>Actinomadura</taxon>
    </lineage>
</organism>
<name>A0A495QSL1_9ACTN</name>
<sequence>MTINDERPFWLTEPCPAWCVVEHLDVDPVEDRVHEGTSGTVTLSLEEARYVEHPQTREAYGVPIRLDISVQQGYRETEPRLLLWYVDTEGNTQSRTMTLGEAESFANGILDAVKAARS</sequence>
<proteinExistence type="predicted"/>
<dbReference type="Pfam" id="PF21848">
    <property type="entry name" value="DUF6907"/>
    <property type="match status" value="1"/>
</dbReference>